<reference evidence="2 3" key="1">
    <citation type="submission" date="2012-01" db="EMBL/GenBank/DDBJ databases">
        <title>The Genome Sequence of Scardovia inopinata F0304.</title>
        <authorList>
            <consortium name="The Broad Institute Genome Sequencing Platform"/>
            <person name="Earl A."/>
            <person name="Ward D."/>
            <person name="Feldgarden M."/>
            <person name="Gevers D."/>
            <person name="Izard J."/>
            <person name="Baranova O.V."/>
            <person name="Blanton J.M."/>
            <person name="Tanner A.C."/>
            <person name="Dewhirst F.E."/>
            <person name="Young S.K."/>
            <person name="Zeng Q."/>
            <person name="Gargeya S."/>
            <person name="Fitzgerald M."/>
            <person name="Haas B."/>
            <person name="Abouelleil A."/>
            <person name="Alvarado L."/>
            <person name="Arachchi H.M."/>
            <person name="Berlin A."/>
            <person name="Chapman S.B."/>
            <person name="Gearin G."/>
            <person name="Goldberg J."/>
            <person name="Griggs A."/>
            <person name="Gujja S."/>
            <person name="Hansen M."/>
            <person name="Heiman D."/>
            <person name="Howarth C."/>
            <person name="Larimer J."/>
            <person name="Lui A."/>
            <person name="MacDonald P.J."/>
            <person name="McCowen C."/>
            <person name="Montmayeur A."/>
            <person name="Murphy C."/>
            <person name="Neiman D."/>
            <person name="Pearson M."/>
            <person name="Priest M."/>
            <person name="Roberts A."/>
            <person name="Saif S."/>
            <person name="Shea T."/>
            <person name="Sisk P."/>
            <person name="Stolte C."/>
            <person name="Sykes S."/>
            <person name="Wortman J."/>
            <person name="Nusbaum C."/>
            <person name="Birren B."/>
        </authorList>
    </citation>
    <scope>NUCLEOTIDE SEQUENCE [LARGE SCALE GENOMIC DNA]</scope>
    <source>
        <strain evidence="2 3">F0304</strain>
    </source>
</reference>
<protein>
    <recommendedName>
        <fullName evidence="1">DUF6973 domain-containing protein</fullName>
    </recommendedName>
</protein>
<dbReference type="Pfam" id="PF22322">
    <property type="entry name" value="DUF6973"/>
    <property type="match status" value="1"/>
</dbReference>
<evidence type="ECO:0000259" key="1">
    <source>
        <dbReference type="Pfam" id="PF22322"/>
    </source>
</evidence>
<dbReference type="EMBL" id="ADCX01000013">
    <property type="protein sequence ID" value="EFG26261.2"/>
    <property type="molecule type" value="Genomic_DNA"/>
</dbReference>
<name>W5IH24_SCAIO</name>
<evidence type="ECO:0000313" key="2">
    <source>
        <dbReference type="EMBL" id="EFG26261.2"/>
    </source>
</evidence>
<dbReference type="RefSeq" id="WP_050752403.1">
    <property type="nucleotide sequence ID" value="NZ_GG770226.1"/>
</dbReference>
<keyword evidence="3" id="KW-1185">Reference proteome</keyword>
<dbReference type="Proteomes" id="UP000005777">
    <property type="component" value="Unassembled WGS sequence"/>
</dbReference>
<comment type="caution">
    <text evidence="2">The sequence shown here is derived from an EMBL/GenBank/DDBJ whole genome shotgun (WGS) entry which is preliminary data.</text>
</comment>
<organism evidence="2 3">
    <name type="scientific">Scardovia inopinata F0304</name>
    <dbReference type="NCBI Taxonomy" id="641146"/>
    <lineage>
        <taxon>Bacteria</taxon>
        <taxon>Bacillati</taxon>
        <taxon>Actinomycetota</taxon>
        <taxon>Actinomycetes</taxon>
        <taxon>Bifidobacteriales</taxon>
        <taxon>Bifidobacteriaceae</taxon>
        <taxon>Scardovia</taxon>
    </lineage>
</organism>
<feature type="domain" description="DUF6973" evidence="1">
    <location>
        <begin position="127"/>
        <end position="221"/>
    </location>
</feature>
<dbReference type="InterPro" id="IPR054246">
    <property type="entry name" value="DUF6973"/>
</dbReference>
<dbReference type="AlphaFoldDB" id="W5IH24"/>
<dbReference type="eggNOG" id="ENOG5033CCS">
    <property type="taxonomic scope" value="Bacteria"/>
</dbReference>
<accession>W5IH24</accession>
<sequence length="228" mass="25414">MEQLSLKRCLLVIITALCCVSFIAVFPGQYAMASVNDPVTILRKSQDPVKTLDKMSMEQKHEILKYIDHSSDKEVNNLFFGKDIGSNKTQLQSYPASGYYDRYFASAKEKVACVIQVGISGCKQGAKDANTASNTAARYFKSSLHNGKGDAFRHCYWNALMTHHIGIHNAETIATNHEKYSSGPQREKRMDLANNKIGRSVGKKTKTDSQALTMSKNLANKRKLVTLK</sequence>
<dbReference type="HOGENOM" id="CLU_1203210_0_0_11"/>
<proteinExistence type="predicted"/>
<evidence type="ECO:0000313" key="3">
    <source>
        <dbReference type="Proteomes" id="UP000005777"/>
    </source>
</evidence>
<gene>
    <name evidence="2" type="ORF">HMPREF9020_01345</name>
</gene>